<dbReference type="PIRSF" id="PIRSF016578">
    <property type="entry name" value="HsaA"/>
    <property type="match status" value="1"/>
</dbReference>
<reference evidence="9 10" key="1">
    <citation type="submission" date="2015-07" db="EMBL/GenBank/DDBJ databases">
        <authorList>
            <person name="Noorani M."/>
        </authorList>
    </citation>
    <scope>NUCLEOTIDE SEQUENCE [LARGE SCALE GENOMIC DNA]</scope>
    <source>
        <strain evidence="9 10">NRRL B-24567</strain>
    </source>
</reference>
<dbReference type="InterPro" id="IPR006089">
    <property type="entry name" value="Acyl-CoA_DH_CS"/>
</dbReference>
<dbReference type="AlphaFoldDB" id="A0A0M8QET2"/>
<evidence type="ECO:0000259" key="6">
    <source>
        <dbReference type="Pfam" id="PF00441"/>
    </source>
</evidence>
<dbReference type="PROSITE" id="PS00073">
    <property type="entry name" value="ACYL_COA_DH_2"/>
    <property type="match status" value="1"/>
</dbReference>
<feature type="domain" description="Acyl-CoA oxidase/dehydrogenase middle" evidence="7">
    <location>
        <begin position="130"/>
        <end position="221"/>
    </location>
</feature>
<keyword evidence="3 5" id="KW-0285">Flavoprotein</keyword>
<dbReference type="Proteomes" id="UP000037773">
    <property type="component" value="Unassembled WGS sequence"/>
</dbReference>
<evidence type="ECO:0000256" key="4">
    <source>
        <dbReference type="ARBA" id="ARBA00022827"/>
    </source>
</evidence>
<evidence type="ECO:0000256" key="5">
    <source>
        <dbReference type="RuleBase" id="RU362125"/>
    </source>
</evidence>
<dbReference type="Gene3D" id="2.40.110.10">
    <property type="entry name" value="Butyryl-CoA Dehydrogenase, subunit A, domain 2"/>
    <property type="match status" value="1"/>
</dbReference>
<evidence type="ECO:0000313" key="9">
    <source>
        <dbReference type="EMBL" id="KOT31430.1"/>
    </source>
</evidence>
<keyword evidence="10" id="KW-1185">Reference proteome</keyword>
<dbReference type="PROSITE" id="PS00072">
    <property type="entry name" value="ACYL_COA_DH_1"/>
    <property type="match status" value="1"/>
</dbReference>
<dbReference type="Pfam" id="PF00441">
    <property type="entry name" value="Acyl-CoA_dh_1"/>
    <property type="match status" value="1"/>
</dbReference>
<evidence type="ECO:0000313" key="10">
    <source>
        <dbReference type="Proteomes" id="UP000037773"/>
    </source>
</evidence>
<dbReference type="GO" id="GO:0050660">
    <property type="term" value="F:flavin adenine dinucleotide binding"/>
    <property type="evidence" value="ECO:0007669"/>
    <property type="project" value="InterPro"/>
</dbReference>
<dbReference type="InterPro" id="IPR046373">
    <property type="entry name" value="Acyl-CoA_Oxase/DH_mid-dom_sf"/>
</dbReference>
<comment type="caution">
    <text evidence="9">The sequence shown here is derived from an EMBL/GenBank/DDBJ whole genome shotgun (WGS) entry which is preliminary data.</text>
</comment>
<name>A0A0M8QET2_9ACTN</name>
<evidence type="ECO:0000259" key="8">
    <source>
        <dbReference type="Pfam" id="PF02771"/>
    </source>
</evidence>
<dbReference type="PANTHER" id="PTHR43884:SF12">
    <property type="entry name" value="ISOVALERYL-COA DEHYDROGENASE, MITOCHONDRIAL-RELATED"/>
    <property type="match status" value="1"/>
</dbReference>
<comment type="similarity">
    <text evidence="2 5">Belongs to the acyl-CoA dehydrogenase family.</text>
</comment>
<dbReference type="SUPFAM" id="SSF56645">
    <property type="entry name" value="Acyl-CoA dehydrogenase NM domain-like"/>
    <property type="match status" value="1"/>
</dbReference>
<evidence type="ECO:0000256" key="1">
    <source>
        <dbReference type="ARBA" id="ARBA00001974"/>
    </source>
</evidence>
<dbReference type="InterPro" id="IPR013786">
    <property type="entry name" value="AcylCoA_DH/ox_N"/>
</dbReference>
<sequence>MEENVTIHRYFDSAEQAELFTLVTKISEKELAPVAAAFEARAEFPRQLVARLGELGVMGMAFPERWGGGGQSVTFYLQVVEELARGWLAVAESVHLQVLTCRGLAQYGKDSLRERYLPAMLEGRLLGGNCMSEAEAGSDLAAMTTSATATDDGYEISGLKTWVSHAGVADVYLVYCRTGRSGPGGISCFLVEAAQDGVKVFPPFAKMGVCALPTAQVAFGEVRVPAERMVGGRNRGMLVAASVFDHGRMGISACAVGLAQAALDYASAYAKERRQFGSPIASFQGMSFMLADMAAQIAAARALVLSTARLIDDGYPASAEAAKCKLFATDTAMRVTTDAVQILGGYGYVRDHPTERWMREAKLLQIIEGTNQIQRATIAQSL</sequence>
<proteinExistence type="inferred from homology"/>
<dbReference type="OrthoDB" id="8876745at2"/>
<organism evidence="9 10">
    <name type="scientific">Streptomyces caelestis</name>
    <dbReference type="NCBI Taxonomy" id="36816"/>
    <lineage>
        <taxon>Bacteria</taxon>
        <taxon>Bacillati</taxon>
        <taxon>Actinomycetota</taxon>
        <taxon>Actinomycetes</taxon>
        <taxon>Kitasatosporales</taxon>
        <taxon>Streptomycetaceae</taxon>
        <taxon>Streptomyces</taxon>
    </lineage>
</organism>
<keyword evidence="5" id="KW-0560">Oxidoreductase</keyword>
<protein>
    <submittedName>
        <fullName evidence="9">Acyl-CoA dehydrogenase</fullName>
    </submittedName>
</protein>
<comment type="cofactor">
    <cofactor evidence="1 5">
        <name>FAD</name>
        <dbReference type="ChEBI" id="CHEBI:57692"/>
    </cofactor>
</comment>
<feature type="domain" description="Acyl-CoA dehydrogenase/oxidase N-terminal" evidence="8">
    <location>
        <begin position="14"/>
        <end position="123"/>
    </location>
</feature>
<dbReference type="InterPro" id="IPR036250">
    <property type="entry name" value="AcylCo_DH-like_C"/>
</dbReference>
<dbReference type="InterPro" id="IPR009100">
    <property type="entry name" value="AcylCoA_DH/oxidase_NM_dom_sf"/>
</dbReference>
<feature type="domain" description="Acyl-CoA dehydrogenase/oxidase C-terminal" evidence="6">
    <location>
        <begin position="234"/>
        <end position="382"/>
    </location>
</feature>
<evidence type="ECO:0000256" key="3">
    <source>
        <dbReference type="ARBA" id="ARBA00022630"/>
    </source>
</evidence>
<dbReference type="GO" id="GO:0003995">
    <property type="term" value="F:acyl-CoA dehydrogenase activity"/>
    <property type="evidence" value="ECO:0007669"/>
    <property type="project" value="InterPro"/>
</dbReference>
<dbReference type="FunFam" id="1.20.140.10:FF:000004">
    <property type="entry name" value="Acyl-CoA dehydrogenase FadE25"/>
    <property type="match status" value="1"/>
</dbReference>
<dbReference type="Gene3D" id="1.10.540.10">
    <property type="entry name" value="Acyl-CoA dehydrogenase/oxidase, N-terminal domain"/>
    <property type="match status" value="1"/>
</dbReference>
<dbReference type="PANTHER" id="PTHR43884">
    <property type="entry name" value="ACYL-COA DEHYDROGENASE"/>
    <property type="match status" value="1"/>
</dbReference>
<evidence type="ECO:0000256" key="2">
    <source>
        <dbReference type="ARBA" id="ARBA00009347"/>
    </source>
</evidence>
<dbReference type="Pfam" id="PF02771">
    <property type="entry name" value="Acyl-CoA_dh_N"/>
    <property type="match status" value="1"/>
</dbReference>
<gene>
    <name evidence="9" type="ORF">ADK41_30980</name>
</gene>
<dbReference type="InterPro" id="IPR006091">
    <property type="entry name" value="Acyl-CoA_Oxase/DH_mid-dom"/>
</dbReference>
<dbReference type="PATRIC" id="fig|36816.3.peg.6718"/>
<accession>A0A0M8QET2</accession>
<keyword evidence="4 5" id="KW-0274">FAD</keyword>
<evidence type="ECO:0000259" key="7">
    <source>
        <dbReference type="Pfam" id="PF02770"/>
    </source>
</evidence>
<dbReference type="Gene3D" id="1.20.140.10">
    <property type="entry name" value="Butyryl-CoA Dehydrogenase, subunit A, domain 3"/>
    <property type="match status" value="1"/>
</dbReference>
<dbReference type="InterPro" id="IPR037069">
    <property type="entry name" value="AcylCoA_DH/ox_N_sf"/>
</dbReference>
<dbReference type="SUPFAM" id="SSF47203">
    <property type="entry name" value="Acyl-CoA dehydrogenase C-terminal domain-like"/>
    <property type="match status" value="1"/>
</dbReference>
<dbReference type="InterPro" id="IPR009075">
    <property type="entry name" value="AcylCo_DH/oxidase_C"/>
</dbReference>
<dbReference type="Pfam" id="PF02770">
    <property type="entry name" value="Acyl-CoA_dh_M"/>
    <property type="match status" value="1"/>
</dbReference>
<dbReference type="EMBL" id="LGCN01000235">
    <property type="protein sequence ID" value="KOT31430.1"/>
    <property type="molecule type" value="Genomic_DNA"/>
</dbReference>